<evidence type="ECO:0000256" key="1">
    <source>
        <dbReference type="SAM" id="SignalP"/>
    </source>
</evidence>
<evidence type="ECO:0000313" key="2">
    <source>
        <dbReference type="EMBL" id="MBB4046109.1"/>
    </source>
</evidence>
<comment type="caution">
    <text evidence="2">The sequence shown here is derived from an EMBL/GenBank/DDBJ whole genome shotgun (WGS) entry which is preliminary data.</text>
</comment>
<dbReference type="PROSITE" id="PS51257">
    <property type="entry name" value="PROKAR_LIPOPROTEIN"/>
    <property type="match status" value="1"/>
</dbReference>
<keyword evidence="1" id="KW-0732">Signal</keyword>
<protein>
    <submittedName>
        <fullName evidence="2">Uncharacterized protein</fullName>
    </submittedName>
</protein>
<feature type="chain" id="PRO_5032515390" evidence="1">
    <location>
        <begin position="20"/>
        <end position="678"/>
    </location>
</feature>
<dbReference type="Proteomes" id="UP000560658">
    <property type="component" value="Unassembled WGS sequence"/>
</dbReference>
<evidence type="ECO:0000313" key="3">
    <source>
        <dbReference type="Proteomes" id="UP000560658"/>
    </source>
</evidence>
<organism evidence="2 3">
    <name type="scientific">Bacteroides reticulotermitis</name>
    <dbReference type="NCBI Taxonomy" id="1133319"/>
    <lineage>
        <taxon>Bacteria</taxon>
        <taxon>Pseudomonadati</taxon>
        <taxon>Bacteroidota</taxon>
        <taxon>Bacteroidia</taxon>
        <taxon>Bacteroidales</taxon>
        <taxon>Bacteroidaceae</taxon>
        <taxon>Bacteroides</taxon>
    </lineage>
</organism>
<keyword evidence="3" id="KW-1185">Reference proteome</keyword>
<dbReference type="EMBL" id="JACIER010000023">
    <property type="protein sequence ID" value="MBB4046109.1"/>
    <property type="molecule type" value="Genomic_DNA"/>
</dbReference>
<feature type="signal peptide" evidence="1">
    <location>
        <begin position="1"/>
        <end position="19"/>
    </location>
</feature>
<accession>A0A840D5P2</accession>
<dbReference type="AlphaFoldDB" id="A0A840D5P2"/>
<reference evidence="2" key="1">
    <citation type="submission" date="2020-08" db="EMBL/GenBank/DDBJ databases">
        <title>Genomic Encyclopedia of Type Strains, Phase IV (KMG-IV): sequencing the most valuable type-strain genomes for metagenomic binning, comparative biology and taxonomic classification.</title>
        <authorList>
            <person name="Goeker M."/>
        </authorList>
    </citation>
    <scope>NUCLEOTIDE SEQUENCE [LARGE SCALE GENOMIC DNA]</scope>
    <source>
        <strain evidence="2">DSM 105720</strain>
    </source>
</reference>
<sequence>MTMYSKFTVLLVVFLSVAACSTRGQKQRKAGSNDTPFTISTADLPALKYELFRTNKKVVNQDIQNLAYSQASEDVVSAMPSAVMEFGPQEKVSYHLLPRAADLAYLIIRNEIAADETKYYYGEESDSLISLWEISPVVHLANGKKENRVFRLSLLETREYYTDIAVIESHPGKFSRQSLSLSHVLQDFPRDFYKDEADPEFSYSDYCKHGKLPTVFSTKDVGKTDFVNLDELWNHFSLRYYENDTSEVAFHILPPYYKNHDLVVERTKTATGTDRYLLRRINLRWDGQEQLRRTASAYKLYEPLLDLTSERLDTLTGEVITTEVEILERNIILVFEERSRGAYNHKSIYSVSPYTRVTEERSGDDQIGYQFYRSHHTWLSAASNDAWFEDMKEAATAKDYLKWLGKNHDKLYAVDMVLYPNDKGRKHLEVSMKARDHIVGMMRQSGLVSEKYEQYWIDYFNEARDYYEKNQDDDERSDYFDYDIFLHSQESDALTAIRDNRVVVTGVRSIAPDRSIVTINMGYQDMIFELSYHAGKWLVDGARNHLATHFATDEPLVLFMTNDNEQKLRMLQHYGMEEEDKFYYTLIQNAIPNFRNNGIDVDILDPKQYLSVQFADKTTFDARNDFYYYDVMLYKPGKAPTIIRNIDRKGSWQEIGAYFGMDGALLDPSILRIPIDLQ</sequence>
<name>A0A840D5P2_9BACE</name>
<proteinExistence type="predicted"/>
<gene>
    <name evidence="2" type="ORF">GGR06_003937</name>
</gene>
<dbReference type="RefSeq" id="WP_044165125.1">
    <property type="nucleotide sequence ID" value="NZ_JACIER010000023.1"/>
</dbReference>